<dbReference type="GO" id="GO:0016791">
    <property type="term" value="F:phosphatase activity"/>
    <property type="evidence" value="ECO:0007669"/>
    <property type="project" value="TreeGrafter"/>
</dbReference>
<dbReference type="PANTHER" id="PTHR48100">
    <property type="entry name" value="BROAD-SPECIFICITY PHOSPHATASE YOR283W-RELATED"/>
    <property type="match status" value="1"/>
</dbReference>
<feature type="active site" description="Proton donor/acceptor" evidence="1">
    <location>
        <position position="83"/>
    </location>
</feature>
<dbReference type="InterPro" id="IPR013078">
    <property type="entry name" value="His_Pase_superF_clade-1"/>
</dbReference>
<dbReference type="AlphaFoldDB" id="A0A8J2ZX97"/>
<dbReference type="PROSITE" id="PS00175">
    <property type="entry name" value="PG_MUTASE"/>
    <property type="match status" value="1"/>
</dbReference>
<dbReference type="RefSeq" id="WP_188497905.1">
    <property type="nucleotide sequence ID" value="NZ_BMFV01000021.1"/>
</dbReference>
<gene>
    <name evidence="3" type="ORF">GCM10007096_26990</name>
</gene>
<reference evidence="3" key="2">
    <citation type="submission" date="2020-09" db="EMBL/GenBank/DDBJ databases">
        <authorList>
            <person name="Sun Q."/>
            <person name="Zhou Y."/>
        </authorList>
    </citation>
    <scope>NUCLEOTIDE SEQUENCE</scope>
    <source>
        <strain evidence="3">CGMCC 1.12777</strain>
    </source>
</reference>
<dbReference type="InterPro" id="IPR050275">
    <property type="entry name" value="PGM_Phosphatase"/>
</dbReference>
<dbReference type="EMBL" id="BMFV01000021">
    <property type="protein sequence ID" value="GGH84281.1"/>
    <property type="molecule type" value="Genomic_DNA"/>
</dbReference>
<dbReference type="Proteomes" id="UP000656813">
    <property type="component" value="Unassembled WGS sequence"/>
</dbReference>
<dbReference type="CDD" id="cd07067">
    <property type="entry name" value="HP_PGM_like"/>
    <property type="match status" value="1"/>
</dbReference>
<comment type="caution">
    <text evidence="3">The sequence shown here is derived from an EMBL/GenBank/DDBJ whole genome shotgun (WGS) entry which is preliminary data.</text>
</comment>
<feature type="binding site" evidence="2">
    <location>
        <position position="59"/>
    </location>
    <ligand>
        <name>substrate</name>
    </ligand>
</feature>
<evidence type="ECO:0000313" key="4">
    <source>
        <dbReference type="Proteomes" id="UP000656813"/>
    </source>
</evidence>
<keyword evidence="4" id="KW-1185">Reference proteome</keyword>
<feature type="active site" description="Tele-phosphohistidine intermediate" evidence="1">
    <location>
        <position position="9"/>
    </location>
</feature>
<reference evidence="3" key="1">
    <citation type="journal article" date="2014" name="Int. J. Syst. Evol. Microbiol.">
        <title>Complete genome sequence of Corynebacterium casei LMG S-19264T (=DSM 44701T), isolated from a smear-ripened cheese.</title>
        <authorList>
            <consortium name="US DOE Joint Genome Institute (JGI-PGF)"/>
            <person name="Walter F."/>
            <person name="Albersmeier A."/>
            <person name="Kalinowski J."/>
            <person name="Ruckert C."/>
        </authorList>
    </citation>
    <scope>NUCLEOTIDE SEQUENCE</scope>
    <source>
        <strain evidence="3">CGMCC 1.12777</strain>
    </source>
</reference>
<feature type="binding site" evidence="2">
    <location>
        <begin position="8"/>
        <end position="15"/>
    </location>
    <ligand>
        <name>substrate</name>
    </ligand>
</feature>
<feature type="binding site" evidence="2">
    <location>
        <position position="94"/>
    </location>
    <ligand>
        <name>substrate</name>
    </ligand>
</feature>
<dbReference type="InterPro" id="IPR001345">
    <property type="entry name" value="PG/BPGM_mutase_AS"/>
</dbReference>
<protein>
    <submittedName>
        <fullName evidence="3">Alpha-ribazole phosphatase</fullName>
    </submittedName>
</protein>
<dbReference type="SUPFAM" id="SSF53254">
    <property type="entry name" value="Phosphoglycerate mutase-like"/>
    <property type="match status" value="1"/>
</dbReference>
<dbReference type="Pfam" id="PF00300">
    <property type="entry name" value="His_Phos_1"/>
    <property type="match status" value="1"/>
</dbReference>
<evidence type="ECO:0000256" key="1">
    <source>
        <dbReference type="PIRSR" id="PIRSR613078-1"/>
    </source>
</evidence>
<dbReference type="SMART" id="SM00855">
    <property type="entry name" value="PGAM"/>
    <property type="match status" value="1"/>
</dbReference>
<dbReference type="InterPro" id="IPR029033">
    <property type="entry name" value="His_PPase_superfam"/>
</dbReference>
<accession>A0A8J2ZX97</accession>
<sequence length="207" mass="23880">MVKVYLLRHGETEWNSDHNRYCGRTDIPLSEVGVRQAEKAREVLCSVRFSGIYVSSLQRAQQTAEIVTEGSTVTIQKDKRLVEVDFGEWEGKQKQAFIKADPEAWKRWLEYPESTKAGRTGETAEEVFVRARSFFDELVERHEGDTVLVTAHNTFNRIFIAGMLGMPLRNYRSIHQFNTAITVFELEKGQPISFIEINNHDHIKSLF</sequence>
<name>A0A8J2ZX97_9BACL</name>
<proteinExistence type="predicted"/>
<dbReference type="PIRSF" id="PIRSF000709">
    <property type="entry name" value="6PFK_2-Ptase"/>
    <property type="match status" value="1"/>
</dbReference>
<dbReference type="Gene3D" id="3.40.50.1240">
    <property type="entry name" value="Phosphoglycerate mutase-like"/>
    <property type="match status" value="1"/>
</dbReference>
<evidence type="ECO:0000313" key="3">
    <source>
        <dbReference type="EMBL" id="GGH84281.1"/>
    </source>
</evidence>
<organism evidence="3 4">
    <name type="scientific">Pullulanibacillus pueri</name>
    <dbReference type="NCBI Taxonomy" id="1437324"/>
    <lineage>
        <taxon>Bacteria</taxon>
        <taxon>Bacillati</taxon>
        <taxon>Bacillota</taxon>
        <taxon>Bacilli</taxon>
        <taxon>Bacillales</taxon>
        <taxon>Sporolactobacillaceae</taxon>
        <taxon>Pullulanibacillus</taxon>
    </lineage>
</organism>
<evidence type="ECO:0000256" key="2">
    <source>
        <dbReference type="PIRSR" id="PIRSR613078-2"/>
    </source>
</evidence>